<organism evidence="1 2">
    <name type="scientific">Streptomyces mimosae</name>
    <dbReference type="NCBI Taxonomy" id="2586635"/>
    <lineage>
        <taxon>Bacteria</taxon>
        <taxon>Bacillati</taxon>
        <taxon>Actinomycetota</taxon>
        <taxon>Actinomycetes</taxon>
        <taxon>Kitasatosporales</taxon>
        <taxon>Streptomycetaceae</taxon>
        <taxon>Streptomyces</taxon>
    </lineage>
</organism>
<evidence type="ECO:0000313" key="1">
    <source>
        <dbReference type="EMBL" id="KAB8165332.1"/>
    </source>
</evidence>
<keyword evidence="2" id="KW-1185">Reference proteome</keyword>
<dbReference type="RefSeq" id="WP_139668519.1">
    <property type="nucleotide sequence ID" value="NZ_VDLY02000008.1"/>
</dbReference>
<dbReference type="OrthoDB" id="3468002at2"/>
<dbReference type="Proteomes" id="UP000314251">
    <property type="component" value="Unassembled WGS sequence"/>
</dbReference>
<reference evidence="1" key="1">
    <citation type="submission" date="2019-10" db="EMBL/GenBank/DDBJ databases">
        <title>Nonomuraea sp. nov., isolated from Phyllanthus amarus.</title>
        <authorList>
            <person name="Klykleung N."/>
            <person name="Tanasupawat S."/>
        </authorList>
    </citation>
    <scope>NUCLEOTIDE SEQUENCE [LARGE SCALE GENOMIC DNA]</scope>
    <source>
        <strain evidence="1">3MP-10</strain>
    </source>
</reference>
<comment type="caution">
    <text evidence="1">The sequence shown here is derived from an EMBL/GenBank/DDBJ whole genome shotgun (WGS) entry which is preliminary data.</text>
</comment>
<dbReference type="EMBL" id="VDLY02000008">
    <property type="protein sequence ID" value="KAB8165332.1"/>
    <property type="molecule type" value="Genomic_DNA"/>
</dbReference>
<accession>A0A5N6AAP8</accession>
<evidence type="ECO:0000313" key="2">
    <source>
        <dbReference type="Proteomes" id="UP000314251"/>
    </source>
</evidence>
<dbReference type="AlphaFoldDB" id="A0A5N6AAP8"/>
<gene>
    <name evidence="1" type="ORF">FH607_014705</name>
</gene>
<proteinExistence type="predicted"/>
<protein>
    <submittedName>
        <fullName evidence="1">Uncharacterized protein</fullName>
    </submittedName>
</protein>
<name>A0A5N6AAP8_9ACTN</name>
<sequence>MGDYFQTVVDLDATESGARAVADAGLAWLVGEGIVAAELTDCVLGAPLGHAPGPRWGEAVVEDGWKPSDGLKVIAGRTVFNAGQGEPWWAMCPHCAVPVDLSADTAWEPFRDAIETWDDTGRAAVACSGCGRTGDLTAWAWSDNYFAFAWVGFEFWNWPEFRPDFLERFARALEGHRTVLVGGKL</sequence>